<sequence>MRVTLCYERWPPGTMATGDSPWDREARRRTVIVRKSVSTEMPNWLANNCLSDVGSRIFEPIIFQPSRPATRVGAADYERRLATGTSVRIENMSGLVQPSEKES</sequence>
<dbReference type="EMBL" id="SJPT01000003">
    <property type="protein sequence ID" value="TWU24324.1"/>
    <property type="molecule type" value="Genomic_DNA"/>
</dbReference>
<accession>A0A5C6CLK4</accession>
<evidence type="ECO:0000313" key="2">
    <source>
        <dbReference type="Proteomes" id="UP000316304"/>
    </source>
</evidence>
<gene>
    <name evidence="1" type="ORF">Pla52o_22510</name>
</gene>
<dbReference type="AlphaFoldDB" id="A0A5C6CLK4"/>
<proteinExistence type="predicted"/>
<name>A0A5C6CLK4_9BACT</name>
<reference evidence="1 2" key="1">
    <citation type="submission" date="2019-02" db="EMBL/GenBank/DDBJ databases">
        <title>Deep-cultivation of Planctomycetes and their phenomic and genomic characterization uncovers novel biology.</title>
        <authorList>
            <person name="Wiegand S."/>
            <person name="Jogler M."/>
            <person name="Boedeker C."/>
            <person name="Pinto D."/>
            <person name="Vollmers J."/>
            <person name="Rivas-Marin E."/>
            <person name="Kohn T."/>
            <person name="Peeters S.H."/>
            <person name="Heuer A."/>
            <person name="Rast P."/>
            <person name="Oberbeckmann S."/>
            <person name="Bunk B."/>
            <person name="Jeske O."/>
            <person name="Meyerdierks A."/>
            <person name="Storesund J.E."/>
            <person name="Kallscheuer N."/>
            <person name="Luecker S."/>
            <person name="Lage O.M."/>
            <person name="Pohl T."/>
            <person name="Merkel B.J."/>
            <person name="Hornburger P."/>
            <person name="Mueller R.-W."/>
            <person name="Bruemmer F."/>
            <person name="Labrenz M."/>
            <person name="Spormann A.M."/>
            <person name="Op Den Camp H."/>
            <person name="Overmann J."/>
            <person name="Amann R."/>
            <person name="Jetten M.S.M."/>
            <person name="Mascher T."/>
            <person name="Medema M.H."/>
            <person name="Devos D.P."/>
            <person name="Kaster A.-K."/>
            <person name="Ovreas L."/>
            <person name="Rohde M."/>
            <person name="Galperin M.Y."/>
            <person name="Jogler C."/>
        </authorList>
    </citation>
    <scope>NUCLEOTIDE SEQUENCE [LARGE SCALE GENOMIC DNA]</scope>
    <source>
        <strain evidence="1 2">Pla52o</strain>
    </source>
</reference>
<protein>
    <submittedName>
        <fullName evidence="1">Uncharacterized protein</fullName>
    </submittedName>
</protein>
<comment type="caution">
    <text evidence="1">The sequence shown here is derived from an EMBL/GenBank/DDBJ whole genome shotgun (WGS) entry which is preliminary data.</text>
</comment>
<dbReference type="Proteomes" id="UP000316304">
    <property type="component" value="Unassembled WGS sequence"/>
</dbReference>
<evidence type="ECO:0000313" key="1">
    <source>
        <dbReference type="EMBL" id="TWU24324.1"/>
    </source>
</evidence>
<keyword evidence="2" id="KW-1185">Reference proteome</keyword>
<organism evidence="1 2">
    <name type="scientific">Novipirellula galeiformis</name>
    <dbReference type="NCBI Taxonomy" id="2528004"/>
    <lineage>
        <taxon>Bacteria</taxon>
        <taxon>Pseudomonadati</taxon>
        <taxon>Planctomycetota</taxon>
        <taxon>Planctomycetia</taxon>
        <taxon>Pirellulales</taxon>
        <taxon>Pirellulaceae</taxon>
        <taxon>Novipirellula</taxon>
    </lineage>
</organism>